<feature type="chain" id="PRO_5010288177" evidence="1">
    <location>
        <begin position="18"/>
        <end position="110"/>
    </location>
</feature>
<dbReference type="KEGG" id="lak:106175277"/>
<reference evidence="3" key="1">
    <citation type="submission" date="2025-08" db="UniProtKB">
        <authorList>
            <consortium name="RefSeq"/>
        </authorList>
    </citation>
    <scope>IDENTIFICATION</scope>
    <source>
        <tissue evidence="3">Gonads</tissue>
    </source>
</reference>
<dbReference type="GeneID" id="106175277"/>
<evidence type="ECO:0000313" key="2">
    <source>
        <dbReference type="Proteomes" id="UP000085678"/>
    </source>
</evidence>
<feature type="signal peptide" evidence="1">
    <location>
        <begin position="1"/>
        <end position="17"/>
    </location>
</feature>
<dbReference type="InParanoid" id="A0A1S3JRN6"/>
<keyword evidence="1" id="KW-0732">Signal</keyword>
<gene>
    <name evidence="3" type="primary">LOC106175277</name>
</gene>
<evidence type="ECO:0000313" key="3">
    <source>
        <dbReference type="RefSeq" id="XP_013412644.1"/>
    </source>
</evidence>
<dbReference type="AlphaFoldDB" id="A0A1S3JRN6"/>
<keyword evidence="2" id="KW-1185">Reference proteome</keyword>
<dbReference type="Proteomes" id="UP000085678">
    <property type="component" value="Unplaced"/>
</dbReference>
<sequence length="110" mass="11964">MLCLLVLLCTFCHLLSGSVVNLPESSPSAGYYGYASRIGAGADVLLDVVSGKTSNRIDSVNAGSFVRLRATLKRTRGHQGLRMTNCTAYESREKMRRVSITDLDGFGYLL</sequence>
<name>A0A1S3JRN6_LINAN</name>
<evidence type="ECO:0000256" key="1">
    <source>
        <dbReference type="SAM" id="SignalP"/>
    </source>
</evidence>
<accession>A0A1S3JRN6</accession>
<protein>
    <submittedName>
        <fullName evidence="3">Uncharacterized protein LOC106175277</fullName>
    </submittedName>
</protein>
<proteinExistence type="predicted"/>
<dbReference type="RefSeq" id="XP_013412644.1">
    <property type="nucleotide sequence ID" value="XM_013557190.1"/>
</dbReference>
<organism evidence="2 3">
    <name type="scientific">Lingula anatina</name>
    <name type="common">Brachiopod</name>
    <name type="synonym">Lingula unguis</name>
    <dbReference type="NCBI Taxonomy" id="7574"/>
    <lineage>
        <taxon>Eukaryota</taxon>
        <taxon>Metazoa</taxon>
        <taxon>Spiralia</taxon>
        <taxon>Lophotrochozoa</taxon>
        <taxon>Brachiopoda</taxon>
        <taxon>Linguliformea</taxon>
        <taxon>Lingulata</taxon>
        <taxon>Lingulida</taxon>
        <taxon>Linguloidea</taxon>
        <taxon>Lingulidae</taxon>
        <taxon>Lingula</taxon>
    </lineage>
</organism>